<protein>
    <recommendedName>
        <fullName evidence="6">Short-chain dehydrogenase/reductase family protein</fullName>
    </recommendedName>
</protein>
<keyword evidence="3" id="KW-0560">Oxidoreductase</keyword>
<accession>A0A1L9X114</accession>
<dbReference type="VEuPathDB" id="FungiDB:ASPACDRAFT_114722"/>
<dbReference type="PANTHER" id="PTHR24320">
    <property type="entry name" value="RETINOL DEHYDROGENASE"/>
    <property type="match status" value="1"/>
</dbReference>
<keyword evidence="5" id="KW-1185">Reference proteome</keyword>
<evidence type="ECO:0000256" key="3">
    <source>
        <dbReference type="ARBA" id="ARBA00023002"/>
    </source>
</evidence>
<sequence>MSAFMSLSHRATWGALQHPSEYYHNFGPTLNELSFGLLGWSFQPQRDIVDLSGKVILVTGGNTGLGKETIVQLAQHNPSRIYLAARNETKAQDAIASIRESIPSAVDIRYLPLDLGSLKSIRAAAERFRADCDRLDTLILNAGTMNNPTKYTEAGFELHMGTNHIGHFLLTTLLLPIMQKTVALSPDVRVVSLSSAANVGSPPFEVMTSASALAETSGMVRYCASKAANILFAAELARRYPEILSVAVHPGAVASDLYEHTMQRNPVFNLGLKVIKSGFCRSLRTGALNQLWAAGARRETLVNGAYYVPIGVHASGNPYAKDVEMGRRLWEWTEQQIAERG</sequence>
<dbReference type="InterPro" id="IPR036291">
    <property type="entry name" value="NAD(P)-bd_dom_sf"/>
</dbReference>
<evidence type="ECO:0000256" key="1">
    <source>
        <dbReference type="ARBA" id="ARBA00006484"/>
    </source>
</evidence>
<dbReference type="RefSeq" id="XP_020058423.1">
    <property type="nucleotide sequence ID" value="XM_020195827.1"/>
</dbReference>
<dbReference type="GeneID" id="30969641"/>
<dbReference type="OMA" id="FTELMRY"/>
<dbReference type="PANTHER" id="PTHR24320:SF282">
    <property type="entry name" value="WW DOMAIN-CONTAINING OXIDOREDUCTASE"/>
    <property type="match status" value="1"/>
</dbReference>
<dbReference type="GO" id="GO:0016491">
    <property type="term" value="F:oxidoreductase activity"/>
    <property type="evidence" value="ECO:0007669"/>
    <property type="project" value="UniProtKB-KW"/>
</dbReference>
<dbReference type="Proteomes" id="UP000184546">
    <property type="component" value="Unassembled WGS sequence"/>
</dbReference>
<keyword evidence="2" id="KW-0521">NADP</keyword>
<organism evidence="4 5">
    <name type="scientific">Aspergillus aculeatus (strain ATCC 16872 / CBS 172.66 / WB 5094)</name>
    <dbReference type="NCBI Taxonomy" id="690307"/>
    <lineage>
        <taxon>Eukaryota</taxon>
        <taxon>Fungi</taxon>
        <taxon>Dikarya</taxon>
        <taxon>Ascomycota</taxon>
        <taxon>Pezizomycotina</taxon>
        <taxon>Eurotiomycetes</taxon>
        <taxon>Eurotiomycetidae</taxon>
        <taxon>Eurotiales</taxon>
        <taxon>Aspergillaceae</taxon>
        <taxon>Aspergillus</taxon>
        <taxon>Aspergillus subgen. Circumdati</taxon>
    </lineage>
</organism>
<dbReference type="Gene3D" id="3.40.50.720">
    <property type="entry name" value="NAD(P)-binding Rossmann-like Domain"/>
    <property type="match status" value="1"/>
</dbReference>
<dbReference type="InterPro" id="IPR002347">
    <property type="entry name" value="SDR_fam"/>
</dbReference>
<name>A0A1L9X114_ASPA1</name>
<dbReference type="AlphaFoldDB" id="A0A1L9X114"/>
<dbReference type="OrthoDB" id="191139at2759"/>
<evidence type="ECO:0000256" key="2">
    <source>
        <dbReference type="ARBA" id="ARBA00022857"/>
    </source>
</evidence>
<gene>
    <name evidence="4" type="ORF">ASPACDRAFT_114722</name>
</gene>
<evidence type="ECO:0000313" key="5">
    <source>
        <dbReference type="Proteomes" id="UP000184546"/>
    </source>
</evidence>
<dbReference type="PRINTS" id="PR00081">
    <property type="entry name" value="GDHRDH"/>
</dbReference>
<dbReference type="STRING" id="690307.A0A1L9X114"/>
<evidence type="ECO:0000313" key="4">
    <source>
        <dbReference type="EMBL" id="OJK02084.1"/>
    </source>
</evidence>
<proteinExistence type="inferred from homology"/>
<dbReference type="Pfam" id="PF00106">
    <property type="entry name" value="adh_short"/>
    <property type="match status" value="1"/>
</dbReference>
<reference evidence="5" key="1">
    <citation type="journal article" date="2017" name="Genome Biol.">
        <title>Comparative genomics reveals high biological diversity and specific adaptations in the industrially and medically important fungal genus Aspergillus.</title>
        <authorList>
            <person name="de Vries R.P."/>
            <person name="Riley R."/>
            <person name="Wiebenga A."/>
            <person name="Aguilar-Osorio G."/>
            <person name="Amillis S."/>
            <person name="Uchima C.A."/>
            <person name="Anderluh G."/>
            <person name="Asadollahi M."/>
            <person name="Askin M."/>
            <person name="Barry K."/>
            <person name="Battaglia E."/>
            <person name="Bayram O."/>
            <person name="Benocci T."/>
            <person name="Braus-Stromeyer S.A."/>
            <person name="Caldana C."/>
            <person name="Canovas D."/>
            <person name="Cerqueira G.C."/>
            <person name="Chen F."/>
            <person name="Chen W."/>
            <person name="Choi C."/>
            <person name="Clum A."/>
            <person name="Dos Santos R.A."/>
            <person name="Damasio A.R."/>
            <person name="Diallinas G."/>
            <person name="Emri T."/>
            <person name="Fekete E."/>
            <person name="Flipphi M."/>
            <person name="Freyberg S."/>
            <person name="Gallo A."/>
            <person name="Gournas C."/>
            <person name="Habgood R."/>
            <person name="Hainaut M."/>
            <person name="Harispe M.L."/>
            <person name="Henrissat B."/>
            <person name="Hilden K.S."/>
            <person name="Hope R."/>
            <person name="Hossain A."/>
            <person name="Karabika E."/>
            <person name="Karaffa L."/>
            <person name="Karanyi Z."/>
            <person name="Krasevec N."/>
            <person name="Kuo A."/>
            <person name="Kusch H."/>
            <person name="LaButti K."/>
            <person name="Lagendijk E.L."/>
            <person name="Lapidus A."/>
            <person name="Levasseur A."/>
            <person name="Lindquist E."/>
            <person name="Lipzen A."/>
            <person name="Logrieco A.F."/>
            <person name="MacCabe A."/>
            <person name="Maekelae M.R."/>
            <person name="Malavazi I."/>
            <person name="Melin P."/>
            <person name="Meyer V."/>
            <person name="Mielnichuk N."/>
            <person name="Miskei M."/>
            <person name="Molnar A.P."/>
            <person name="Mule G."/>
            <person name="Ngan C.Y."/>
            <person name="Orejas M."/>
            <person name="Orosz E."/>
            <person name="Ouedraogo J.P."/>
            <person name="Overkamp K.M."/>
            <person name="Park H.-S."/>
            <person name="Perrone G."/>
            <person name="Piumi F."/>
            <person name="Punt P.J."/>
            <person name="Ram A.F."/>
            <person name="Ramon A."/>
            <person name="Rauscher S."/>
            <person name="Record E."/>
            <person name="Riano-Pachon D.M."/>
            <person name="Robert V."/>
            <person name="Roehrig J."/>
            <person name="Ruller R."/>
            <person name="Salamov A."/>
            <person name="Salih N.S."/>
            <person name="Samson R.A."/>
            <person name="Sandor E."/>
            <person name="Sanguinetti M."/>
            <person name="Schuetze T."/>
            <person name="Sepcic K."/>
            <person name="Shelest E."/>
            <person name="Sherlock G."/>
            <person name="Sophianopoulou V."/>
            <person name="Squina F.M."/>
            <person name="Sun H."/>
            <person name="Susca A."/>
            <person name="Todd R.B."/>
            <person name="Tsang A."/>
            <person name="Unkles S.E."/>
            <person name="van de Wiele N."/>
            <person name="van Rossen-Uffink D."/>
            <person name="Oliveira J.V."/>
            <person name="Vesth T.C."/>
            <person name="Visser J."/>
            <person name="Yu J.-H."/>
            <person name="Zhou M."/>
            <person name="Andersen M.R."/>
            <person name="Archer D.B."/>
            <person name="Baker S.E."/>
            <person name="Benoit I."/>
            <person name="Brakhage A.A."/>
            <person name="Braus G.H."/>
            <person name="Fischer R."/>
            <person name="Frisvad J.C."/>
            <person name="Goldman G.H."/>
            <person name="Houbraken J."/>
            <person name="Oakley B."/>
            <person name="Pocsi I."/>
            <person name="Scazzocchio C."/>
            <person name="Seiboth B."/>
            <person name="vanKuyk P.A."/>
            <person name="Wortman J."/>
            <person name="Dyer P.S."/>
            <person name="Grigoriev I.V."/>
        </authorList>
    </citation>
    <scope>NUCLEOTIDE SEQUENCE [LARGE SCALE GENOMIC DNA]</scope>
    <source>
        <strain evidence="5">ATCC 16872 / CBS 172.66 / WB 5094</strain>
    </source>
</reference>
<dbReference type="SUPFAM" id="SSF51735">
    <property type="entry name" value="NAD(P)-binding Rossmann-fold domains"/>
    <property type="match status" value="1"/>
</dbReference>
<dbReference type="EMBL" id="KV878973">
    <property type="protein sequence ID" value="OJK02084.1"/>
    <property type="molecule type" value="Genomic_DNA"/>
</dbReference>
<comment type="similarity">
    <text evidence="1">Belongs to the short-chain dehydrogenases/reductases (SDR) family.</text>
</comment>
<evidence type="ECO:0008006" key="6">
    <source>
        <dbReference type="Google" id="ProtNLM"/>
    </source>
</evidence>